<dbReference type="PANTHER" id="PTHR42866">
    <property type="entry name" value="3-DEOXY-MANNO-OCTULOSONATE CYTIDYLYLTRANSFERASE"/>
    <property type="match status" value="1"/>
</dbReference>
<organism evidence="4 5">
    <name type="scientific">PS1 clade bacterium</name>
    <dbReference type="NCBI Taxonomy" id="2175152"/>
    <lineage>
        <taxon>Bacteria</taxon>
        <taxon>Pseudomonadati</taxon>
        <taxon>Pseudomonadota</taxon>
        <taxon>Alphaproteobacteria</taxon>
        <taxon>PS1 clade</taxon>
    </lineage>
</organism>
<gene>
    <name evidence="4" type="primary">kdsB</name>
    <name evidence="4" type="ORF">DBW71_00670</name>
</gene>
<name>A0A368DTZ8_9PROT</name>
<dbReference type="NCBIfam" id="TIGR00466">
    <property type="entry name" value="kdsB"/>
    <property type="match status" value="1"/>
</dbReference>
<dbReference type="GO" id="GO:0009103">
    <property type="term" value="P:lipopolysaccharide biosynthetic process"/>
    <property type="evidence" value="ECO:0007669"/>
    <property type="project" value="UniProtKB-KW"/>
</dbReference>
<dbReference type="EMBL" id="QOQD01000001">
    <property type="protein sequence ID" value="RCL74691.1"/>
    <property type="molecule type" value="Genomic_DNA"/>
</dbReference>
<dbReference type="GO" id="GO:0005829">
    <property type="term" value="C:cytosol"/>
    <property type="evidence" value="ECO:0007669"/>
    <property type="project" value="TreeGrafter"/>
</dbReference>
<dbReference type="SUPFAM" id="SSF53448">
    <property type="entry name" value="Nucleotide-diphospho-sugar transferases"/>
    <property type="match status" value="1"/>
</dbReference>
<comment type="caution">
    <text evidence="4">The sequence shown here is derived from an EMBL/GenBank/DDBJ whole genome shotgun (WGS) entry which is preliminary data.</text>
</comment>
<dbReference type="AlphaFoldDB" id="A0A368DTZ8"/>
<keyword evidence="3" id="KW-0448">Lipopolysaccharide biosynthesis</keyword>
<dbReference type="Pfam" id="PF02348">
    <property type="entry name" value="CTP_transf_3"/>
    <property type="match status" value="1"/>
</dbReference>
<keyword evidence="2 4" id="KW-0548">Nucleotidyltransferase</keyword>
<dbReference type="CDD" id="cd02517">
    <property type="entry name" value="CMP-KDO-Synthetase"/>
    <property type="match status" value="1"/>
</dbReference>
<dbReference type="EC" id="2.7.7.38" evidence="4"/>
<evidence type="ECO:0000256" key="3">
    <source>
        <dbReference type="ARBA" id="ARBA00022985"/>
    </source>
</evidence>
<dbReference type="InterPro" id="IPR029044">
    <property type="entry name" value="Nucleotide-diphossugar_trans"/>
</dbReference>
<evidence type="ECO:0000256" key="2">
    <source>
        <dbReference type="ARBA" id="ARBA00022695"/>
    </source>
</evidence>
<evidence type="ECO:0000256" key="1">
    <source>
        <dbReference type="ARBA" id="ARBA00022679"/>
    </source>
</evidence>
<keyword evidence="1 4" id="KW-0808">Transferase</keyword>
<dbReference type="NCBIfam" id="NF003952">
    <property type="entry name" value="PRK05450.1-5"/>
    <property type="match status" value="1"/>
</dbReference>
<evidence type="ECO:0000313" key="5">
    <source>
        <dbReference type="Proteomes" id="UP000253570"/>
    </source>
</evidence>
<dbReference type="Proteomes" id="UP000253570">
    <property type="component" value="Unassembled WGS sequence"/>
</dbReference>
<protein>
    <submittedName>
        <fullName evidence="4">3-deoxy-manno-octulosonate cytidylyltransferase</fullName>
        <ecNumber evidence="4">2.7.7.38</ecNumber>
    </submittedName>
</protein>
<dbReference type="PANTHER" id="PTHR42866:SF2">
    <property type="entry name" value="3-DEOXY-MANNO-OCTULOSONATE CYTIDYLYLTRANSFERASE, MITOCHONDRIAL"/>
    <property type="match status" value="1"/>
</dbReference>
<dbReference type="GO" id="GO:0008690">
    <property type="term" value="F:3-deoxy-manno-octulosonate cytidylyltransferase activity"/>
    <property type="evidence" value="ECO:0007669"/>
    <property type="project" value="UniProtKB-EC"/>
</dbReference>
<evidence type="ECO:0000313" key="4">
    <source>
        <dbReference type="EMBL" id="RCL74691.1"/>
    </source>
</evidence>
<accession>A0A368DTZ8</accession>
<dbReference type="InterPro" id="IPR004528">
    <property type="entry name" value="KdsB"/>
</dbReference>
<reference evidence="4 5" key="1">
    <citation type="journal article" date="2018" name="Microbiome">
        <title>Fine metagenomic profile of the Mediterranean stratified and mixed water columns revealed by assembly and recruitment.</title>
        <authorList>
            <person name="Haro-Moreno J.M."/>
            <person name="Lopez-Perez M."/>
            <person name="De La Torre J.R."/>
            <person name="Picazo A."/>
            <person name="Camacho A."/>
            <person name="Rodriguez-Valera F."/>
        </authorList>
    </citation>
    <scope>NUCLEOTIDE SEQUENCE [LARGE SCALE GENOMIC DNA]</scope>
    <source>
        <strain evidence="4">MED-G57</strain>
    </source>
</reference>
<sequence>MNNNNKTVILIPARIGSTRLPNKPLLKINGKEMILHVWENATNSIADDVIVATDSEDIHNLVQDHGGKSVITSQDHQSGTDRIYEAIQKCNISGKYKYFMNLQGDLPNVPIEVINLGIKKIQETTSDILTYSRIIDNPEDIHNPNIVKIAISELDNNEINAIYFSRSPIPNQADIYYEHIGIYIYKQHAIDKFITSKPTKLEKIEKLEQLRALENGLKINLILIDDIIISIDTMDDMRKLKKYLIYRSIK</sequence>
<dbReference type="InterPro" id="IPR003329">
    <property type="entry name" value="Cytidylyl_trans"/>
</dbReference>
<dbReference type="Gene3D" id="3.90.550.10">
    <property type="entry name" value="Spore Coat Polysaccharide Biosynthesis Protein SpsA, Chain A"/>
    <property type="match status" value="1"/>
</dbReference>
<proteinExistence type="predicted"/>